<dbReference type="InterPro" id="IPR001965">
    <property type="entry name" value="Znf_PHD"/>
</dbReference>
<evidence type="ECO:0000256" key="1">
    <source>
        <dbReference type="ARBA" id="ARBA00022723"/>
    </source>
</evidence>
<keyword evidence="3" id="KW-0863">Zinc-finger</keyword>
<dbReference type="SMART" id="SM00109">
    <property type="entry name" value="C1"/>
    <property type="match status" value="3"/>
</dbReference>
<sequence>MDTMTLTSVYKPSVHLHPLFPSSMFVNTNCGCCNVKETIYGGYYCNDPTCYDWFFHKKCVEAPLEINHPCHPGHLLLLTGGFGPFDGCDLCGNRATHPYYSCSTCEFKVDLNCGMKPSPYVIEHPLCHDHPLAFLKRRITESPCEVCKEEIWGPSYLCQQCNLYFHVDCVHLSEEVNHHCHSNHPIKLTASRKLLDDSQKICFSCKKQLEKVLYHCFICNFSMCVVCAKNPPPLVIEHTRTHLHPLTLFSKIMKFTCDVCGENDVCGPYVCIQCAFLVHGKCIDLPRIININRHDHRISFTHHLGAGYSKCGICRKSLSQYHGAYSCSLCPNYVVHCRCAVHSDIWDNRELECIPNYDTDKFIIAPFKVVGDDLIDHFSHEKHPLKMYKNNIIYDKWLQCEACIHPPGFELIYGCEQCGFFLHEKCANLPMKKRLVSSPTPYSLEVVERIVNSCIQCGVLFDGFKYTTGKRRITDVHCGSLTEPFVHDGHLHPLYFGERWGSRCHACKDIIKGYTLRCDSCDFLLCFYCACLPLKIWHMNDDHPVTLHCGVKEESIKSWCDICERKLDQSKWFYTRSDCKITFHTRCVLGDFSRLKPGKLIIYRKILEVVRNNKSTRPLCSQCGSRCKFLVVLKACDGDNGYICSRSCLSSYVGSFQILR</sequence>
<dbReference type="InterPro" id="IPR054483">
    <property type="entry name" value="DC1-like_CT"/>
</dbReference>
<dbReference type="AlphaFoldDB" id="A0A9W3DC13"/>
<proteinExistence type="predicted"/>
<dbReference type="SMART" id="SM00249">
    <property type="entry name" value="PHD"/>
    <property type="match status" value="3"/>
</dbReference>
<dbReference type="GeneID" id="108846279"/>
<evidence type="ECO:0000313" key="7">
    <source>
        <dbReference type="RefSeq" id="XP_056861267.1"/>
    </source>
</evidence>
<dbReference type="InterPro" id="IPR004146">
    <property type="entry name" value="DC1"/>
</dbReference>
<dbReference type="PANTHER" id="PTHR32410">
    <property type="entry name" value="CYSTEINE/HISTIDINE-RICH C1 DOMAIN FAMILY PROTEIN"/>
    <property type="match status" value="1"/>
</dbReference>
<dbReference type="GO" id="GO:0008270">
    <property type="term" value="F:zinc ion binding"/>
    <property type="evidence" value="ECO:0007669"/>
    <property type="project" value="UniProtKB-KW"/>
</dbReference>
<dbReference type="RefSeq" id="XP_056861267.1">
    <property type="nucleotide sequence ID" value="XM_057005287.1"/>
</dbReference>
<dbReference type="InterPro" id="IPR002219">
    <property type="entry name" value="PKC_DAG/PE"/>
</dbReference>
<dbReference type="InterPro" id="IPR053192">
    <property type="entry name" value="Vacuole_Formation_Reg"/>
</dbReference>
<reference evidence="7" key="2">
    <citation type="submission" date="2025-08" db="UniProtKB">
        <authorList>
            <consortium name="RefSeq"/>
        </authorList>
    </citation>
    <scope>IDENTIFICATION</scope>
    <source>
        <tissue evidence="7">Leaf</tissue>
    </source>
</reference>
<feature type="domain" description="Phorbol-ester/DAG-type" evidence="5">
    <location>
        <begin position="129"/>
        <end position="180"/>
    </location>
</feature>
<dbReference type="InterPro" id="IPR046349">
    <property type="entry name" value="C1-like_sf"/>
</dbReference>
<dbReference type="KEGG" id="rsz:108846279"/>
<organism evidence="6 7">
    <name type="scientific">Raphanus sativus</name>
    <name type="common">Radish</name>
    <name type="synonym">Raphanus raphanistrum var. sativus</name>
    <dbReference type="NCBI Taxonomy" id="3726"/>
    <lineage>
        <taxon>Eukaryota</taxon>
        <taxon>Viridiplantae</taxon>
        <taxon>Streptophyta</taxon>
        <taxon>Embryophyta</taxon>
        <taxon>Tracheophyta</taxon>
        <taxon>Spermatophyta</taxon>
        <taxon>Magnoliopsida</taxon>
        <taxon>eudicotyledons</taxon>
        <taxon>Gunneridae</taxon>
        <taxon>Pentapetalae</taxon>
        <taxon>rosids</taxon>
        <taxon>malvids</taxon>
        <taxon>Brassicales</taxon>
        <taxon>Brassicaceae</taxon>
        <taxon>Brassiceae</taxon>
        <taxon>Raphanus</taxon>
    </lineage>
</organism>
<name>A0A9W3DC13_RAPSA</name>
<dbReference type="Proteomes" id="UP000504610">
    <property type="component" value="Chromosome 3"/>
</dbReference>
<protein>
    <submittedName>
        <fullName evidence="7">Uncharacterized protein LOC108846279</fullName>
    </submittedName>
</protein>
<evidence type="ECO:0000313" key="6">
    <source>
        <dbReference type="Proteomes" id="UP000504610"/>
    </source>
</evidence>
<gene>
    <name evidence="7" type="primary">LOC108846279</name>
</gene>
<accession>A0A9W3DC13</accession>
<evidence type="ECO:0000259" key="5">
    <source>
        <dbReference type="PROSITE" id="PS50081"/>
    </source>
</evidence>
<dbReference type="SUPFAM" id="SSF57889">
    <property type="entry name" value="Cysteine-rich domain"/>
    <property type="match status" value="5"/>
</dbReference>
<keyword evidence="2" id="KW-0677">Repeat</keyword>
<dbReference type="Pfam" id="PF22926">
    <property type="entry name" value="C1-like_CT"/>
    <property type="match status" value="1"/>
</dbReference>
<dbReference type="PROSITE" id="PS50081">
    <property type="entry name" value="ZF_DAG_PE_2"/>
    <property type="match status" value="1"/>
</dbReference>
<dbReference type="OrthoDB" id="938199at2759"/>
<dbReference type="PANTHER" id="PTHR32410:SF159">
    <property type="entry name" value="CYSTEINE_HISTIDINE-RICH C1 DOMAIN FAMILY PROTEIN"/>
    <property type="match status" value="1"/>
</dbReference>
<reference evidence="6" key="1">
    <citation type="journal article" date="2019" name="Database">
        <title>The radish genome database (RadishGD): an integrated information resource for radish genomics.</title>
        <authorList>
            <person name="Yu H.J."/>
            <person name="Baek S."/>
            <person name="Lee Y.J."/>
            <person name="Cho A."/>
            <person name="Mun J.H."/>
        </authorList>
    </citation>
    <scope>NUCLEOTIDE SEQUENCE [LARGE SCALE GENOMIC DNA]</scope>
    <source>
        <strain evidence="6">cv. WK10039</strain>
    </source>
</reference>
<evidence type="ECO:0000256" key="2">
    <source>
        <dbReference type="ARBA" id="ARBA00022737"/>
    </source>
</evidence>
<dbReference type="Pfam" id="PF03107">
    <property type="entry name" value="C1_2"/>
    <property type="match status" value="5"/>
</dbReference>
<evidence type="ECO:0000256" key="3">
    <source>
        <dbReference type="ARBA" id="ARBA00022771"/>
    </source>
</evidence>
<keyword evidence="1" id="KW-0479">Metal-binding</keyword>
<keyword evidence="4" id="KW-0862">Zinc</keyword>
<keyword evidence="6" id="KW-1185">Reference proteome</keyword>
<evidence type="ECO:0000256" key="4">
    <source>
        <dbReference type="ARBA" id="ARBA00022833"/>
    </source>
</evidence>